<evidence type="ECO:0000259" key="15">
    <source>
        <dbReference type="PROSITE" id="PS50109"/>
    </source>
</evidence>
<sequence>MSQRGRRFFWAVLVGLVCLGLTLAVARVATRGYLSEAQARAESTLRQTANALEGHLRRFEALPELLADAPEMRDLVTQPEDPARRMAMNRWLKAKNGVVQSSDLYVMDLAGDTLAASNYDRADSFVGQNFAYRPYFLDAAAGGKGRFFALGTTSGVRGYYFGAPIRDAQGQVAGVVALKIGIDDIEASWRTWEYRIIVSDPEGIIFMSTDPGWRYRGLLPLTEARLARTEASRRYAEVRLEELEVQRGNEAGFDLMRLVAEDGREHEYLATAQDMPGAGWTVHVLLDTASLRAQARLAVAAFVLLLAVALSLAVVVVQRRARLAERIAMQAAAQVELERQVQERTADLMRVNRQIEMEVAERRLTEQELRQTQADLVQAGKLAALGQMSAALSHEINQPLAAARNYADSAALLIERGDGARARDNIGQILALIDRMAAIARHLRHVARKPDEVLKVLSLPAVLDEAMVVAGARLEAAGVEVVADLPASLPPVKGGPVRLQQVLVNVLSNAADAMEGAALRRIEVSAREDGGRVILSVRDHGPGVPPAIADRIFDPFFTTKTVGAGLGLGLSISYNIMKDFSGDLRVANHPEGGAVFDIVLQAATAGQLAAE</sequence>
<dbReference type="SUPFAM" id="SSF103190">
    <property type="entry name" value="Sensory domain-like"/>
    <property type="match status" value="1"/>
</dbReference>
<dbReference type="SMART" id="SM00387">
    <property type="entry name" value="HATPase_c"/>
    <property type="match status" value="1"/>
</dbReference>
<organism evidence="16 17">
    <name type="scientific">Paragemmobacter ruber</name>
    <dbReference type="NCBI Taxonomy" id="1985673"/>
    <lineage>
        <taxon>Bacteria</taxon>
        <taxon>Pseudomonadati</taxon>
        <taxon>Pseudomonadota</taxon>
        <taxon>Alphaproteobacteria</taxon>
        <taxon>Rhodobacterales</taxon>
        <taxon>Paracoccaceae</taxon>
        <taxon>Paragemmobacter</taxon>
    </lineage>
</organism>
<keyword evidence="7 14" id="KW-0812">Transmembrane</keyword>
<evidence type="ECO:0000256" key="13">
    <source>
        <dbReference type="ARBA" id="ARBA00023136"/>
    </source>
</evidence>
<evidence type="ECO:0000256" key="9">
    <source>
        <dbReference type="ARBA" id="ARBA00022777"/>
    </source>
</evidence>
<feature type="transmembrane region" description="Helical" evidence="14">
    <location>
        <begin position="297"/>
        <end position="317"/>
    </location>
</feature>
<evidence type="ECO:0000256" key="3">
    <source>
        <dbReference type="ARBA" id="ARBA00012438"/>
    </source>
</evidence>
<dbReference type="InterPro" id="IPR036097">
    <property type="entry name" value="HisK_dim/P_sf"/>
</dbReference>
<dbReference type="InterPro" id="IPR029151">
    <property type="entry name" value="Sensor-like_sf"/>
</dbReference>
<keyword evidence="8" id="KW-0547">Nucleotide-binding</keyword>
<evidence type="ECO:0000256" key="1">
    <source>
        <dbReference type="ARBA" id="ARBA00000085"/>
    </source>
</evidence>
<evidence type="ECO:0000313" key="16">
    <source>
        <dbReference type="EMBL" id="NBE09244.1"/>
    </source>
</evidence>
<dbReference type="GO" id="GO:0016301">
    <property type="term" value="F:kinase activity"/>
    <property type="evidence" value="ECO:0007669"/>
    <property type="project" value="UniProtKB-KW"/>
</dbReference>
<keyword evidence="11 14" id="KW-1133">Transmembrane helix</keyword>
<name>A0ABW9YBI8_9RHOB</name>
<evidence type="ECO:0000256" key="11">
    <source>
        <dbReference type="ARBA" id="ARBA00022989"/>
    </source>
</evidence>
<evidence type="ECO:0000313" key="17">
    <source>
        <dbReference type="Proteomes" id="UP001517376"/>
    </source>
</evidence>
<dbReference type="PROSITE" id="PS50109">
    <property type="entry name" value="HIS_KIN"/>
    <property type="match status" value="1"/>
</dbReference>
<protein>
    <recommendedName>
        <fullName evidence="3">histidine kinase</fullName>
        <ecNumber evidence="3">2.7.13.3</ecNumber>
    </recommendedName>
</protein>
<keyword evidence="17" id="KW-1185">Reference proteome</keyword>
<evidence type="ECO:0000256" key="6">
    <source>
        <dbReference type="ARBA" id="ARBA00022679"/>
    </source>
</evidence>
<keyword evidence="5" id="KW-0597">Phosphoprotein</keyword>
<dbReference type="InterPro" id="IPR005467">
    <property type="entry name" value="His_kinase_dom"/>
</dbReference>
<dbReference type="PIRSF" id="PIRSF036431">
    <property type="entry name" value="STHK_DctB"/>
    <property type="match status" value="1"/>
</dbReference>
<dbReference type="CDD" id="cd00082">
    <property type="entry name" value="HisKA"/>
    <property type="match status" value="1"/>
</dbReference>
<dbReference type="Proteomes" id="UP001517376">
    <property type="component" value="Unassembled WGS sequence"/>
</dbReference>
<comment type="subcellular location">
    <subcellularLocation>
        <location evidence="2">Cell membrane</location>
        <topology evidence="2">Multi-pass membrane protein</topology>
    </subcellularLocation>
</comment>
<evidence type="ECO:0000256" key="12">
    <source>
        <dbReference type="ARBA" id="ARBA00023012"/>
    </source>
</evidence>
<dbReference type="CDD" id="cd12914">
    <property type="entry name" value="PDC1_DGC_like"/>
    <property type="match status" value="1"/>
</dbReference>
<keyword evidence="13 14" id="KW-0472">Membrane</keyword>
<dbReference type="PRINTS" id="PR00344">
    <property type="entry name" value="BCTRLSENSOR"/>
</dbReference>
<dbReference type="InterPro" id="IPR017055">
    <property type="entry name" value="Sig_transdc_His_kinase_DctB"/>
</dbReference>
<evidence type="ECO:0000256" key="8">
    <source>
        <dbReference type="ARBA" id="ARBA00022741"/>
    </source>
</evidence>
<dbReference type="Pfam" id="PF02518">
    <property type="entry name" value="HATPase_c"/>
    <property type="match status" value="1"/>
</dbReference>
<dbReference type="InterPro" id="IPR033479">
    <property type="entry name" value="dCache_1"/>
</dbReference>
<evidence type="ECO:0000256" key="5">
    <source>
        <dbReference type="ARBA" id="ARBA00022553"/>
    </source>
</evidence>
<dbReference type="InterPro" id="IPR003661">
    <property type="entry name" value="HisK_dim/P_dom"/>
</dbReference>
<dbReference type="Gene3D" id="3.30.565.10">
    <property type="entry name" value="Histidine kinase-like ATPase, C-terminal domain"/>
    <property type="match status" value="1"/>
</dbReference>
<dbReference type="EC" id="2.7.13.3" evidence="3"/>
<accession>A0ABW9YBI8</accession>
<reference evidence="17" key="1">
    <citation type="submission" date="2020-01" db="EMBL/GenBank/DDBJ databases">
        <title>Sphingomonas sp. strain CSW-10.</title>
        <authorList>
            <person name="Chen W.-M."/>
        </authorList>
    </citation>
    <scope>NUCLEOTIDE SEQUENCE [LARGE SCALE GENOMIC DNA]</scope>
    <source>
        <strain evidence="17">CCP-1</strain>
    </source>
</reference>
<dbReference type="Gene3D" id="1.10.287.130">
    <property type="match status" value="1"/>
</dbReference>
<dbReference type="Pfam" id="PF02743">
    <property type="entry name" value="dCache_1"/>
    <property type="match status" value="1"/>
</dbReference>
<dbReference type="Pfam" id="PF00512">
    <property type="entry name" value="HisKA"/>
    <property type="match status" value="1"/>
</dbReference>
<keyword evidence="10" id="KW-0067">ATP-binding</keyword>
<dbReference type="SUPFAM" id="SSF47384">
    <property type="entry name" value="Homodimeric domain of signal transducing histidine kinase"/>
    <property type="match status" value="1"/>
</dbReference>
<dbReference type="InterPro" id="IPR036890">
    <property type="entry name" value="HATPase_C_sf"/>
</dbReference>
<evidence type="ECO:0000256" key="14">
    <source>
        <dbReference type="SAM" id="Phobius"/>
    </source>
</evidence>
<dbReference type="PANTHER" id="PTHR43065:SF46">
    <property type="entry name" value="C4-DICARBOXYLATE TRANSPORT SENSOR PROTEIN DCTB"/>
    <property type="match status" value="1"/>
</dbReference>
<evidence type="ECO:0000256" key="2">
    <source>
        <dbReference type="ARBA" id="ARBA00004651"/>
    </source>
</evidence>
<comment type="catalytic activity">
    <reaction evidence="1">
        <text>ATP + protein L-histidine = ADP + protein N-phospho-L-histidine.</text>
        <dbReference type="EC" id="2.7.13.3"/>
    </reaction>
</comment>
<evidence type="ECO:0000256" key="7">
    <source>
        <dbReference type="ARBA" id="ARBA00022692"/>
    </source>
</evidence>
<comment type="caution">
    <text evidence="16">The sequence shown here is derived from an EMBL/GenBank/DDBJ whole genome shotgun (WGS) entry which is preliminary data.</text>
</comment>
<dbReference type="PANTHER" id="PTHR43065">
    <property type="entry name" value="SENSOR HISTIDINE KINASE"/>
    <property type="match status" value="1"/>
</dbReference>
<evidence type="ECO:0000256" key="4">
    <source>
        <dbReference type="ARBA" id="ARBA00022475"/>
    </source>
</evidence>
<dbReference type="InterPro" id="IPR004358">
    <property type="entry name" value="Sig_transdc_His_kin-like_C"/>
</dbReference>
<dbReference type="RefSeq" id="WP_161768308.1">
    <property type="nucleotide sequence ID" value="NZ_JAAATW010000004.1"/>
</dbReference>
<keyword evidence="12" id="KW-0902">Two-component regulatory system</keyword>
<dbReference type="SMART" id="SM00388">
    <property type="entry name" value="HisKA"/>
    <property type="match status" value="1"/>
</dbReference>
<feature type="domain" description="Histidine kinase" evidence="15">
    <location>
        <begin position="391"/>
        <end position="604"/>
    </location>
</feature>
<dbReference type="SUPFAM" id="SSF55874">
    <property type="entry name" value="ATPase domain of HSP90 chaperone/DNA topoisomerase II/histidine kinase"/>
    <property type="match status" value="1"/>
</dbReference>
<dbReference type="InterPro" id="IPR003594">
    <property type="entry name" value="HATPase_dom"/>
</dbReference>
<dbReference type="Gene3D" id="3.30.450.20">
    <property type="entry name" value="PAS domain"/>
    <property type="match status" value="2"/>
</dbReference>
<keyword evidence="9 16" id="KW-0418">Kinase</keyword>
<proteinExistence type="predicted"/>
<keyword evidence="4" id="KW-1003">Cell membrane</keyword>
<evidence type="ECO:0000256" key="10">
    <source>
        <dbReference type="ARBA" id="ARBA00022840"/>
    </source>
</evidence>
<gene>
    <name evidence="16" type="ORF">GU920_16990</name>
</gene>
<dbReference type="EMBL" id="JAAATW010000004">
    <property type="protein sequence ID" value="NBE09244.1"/>
    <property type="molecule type" value="Genomic_DNA"/>
</dbReference>
<keyword evidence="6" id="KW-0808">Transferase</keyword>